<protein>
    <submittedName>
        <fullName evidence="9">Sterol desaturase family protein</fullName>
    </submittedName>
</protein>
<evidence type="ECO:0000313" key="10">
    <source>
        <dbReference type="Proteomes" id="UP000295438"/>
    </source>
</evidence>
<keyword evidence="10" id="KW-1185">Reference proteome</keyword>
<name>A0A4V3AR19_9BACT</name>
<dbReference type="GO" id="GO:0050479">
    <property type="term" value="F:glyceryl-ether monooxygenase activity"/>
    <property type="evidence" value="ECO:0007669"/>
    <property type="project" value="TreeGrafter"/>
</dbReference>
<dbReference type="GO" id="GO:0012505">
    <property type="term" value="C:endomembrane system"/>
    <property type="evidence" value="ECO:0007669"/>
    <property type="project" value="UniProtKB-SubCell"/>
</dbReference>
<keyword evidence="4" id="KW-0560">Oxidoreductase</keyword>
<feature type="transmembrane region" description="Helical" evidence="7">
    <location>
        <begin position="49"/>
        <end position="74"/>
    </location>
</feature>
<keyword evidence="2 7" id="KW-0812">Transmembrane</keyword>
<feature type="transmembrane region" description="Helical" evidence="7">
    <location>
        <begin position="150"/>
        <end position="169"/>
    </location>
</feature>
<dbReference type="EMBL" id="SMUW01000033">
    <property type="protein sequence ID" value="TDK44937.1"/>
    <property type="molecule type" value="Genomic_DNA"/>
</dbReference>
<evidence type="ECO:0000259" key="8">
    <source>
        <dbReference type="Pfam" id="PF04116"/>
    </source>
</evidence>
<evidence type="ECO:0000256" key="4">
    <source>
        <dbReference type="ARBA" id="ARBA00023002"/>
    </source>
</evidence>
<dbReference type="GO" id="GO:0016020">
    <property type="term" value="C:membrane"/>
    <property type="evidence" value="ECO:0007669"/>
    <property type="project" value="GOC"/>
</dbReference>
<dbReference type="PANTHER" id="PTHR21624:SF1">
    <property type="entry name" value="ALKYLGLYCEROL MONOOXYGENASE"/>
    <property type="match status" value="1"/>
</dbReference>
<organism evidence="9 10">
    <name type="scientific">Algoriphagus formosus</name>
    <dbReference type="NCBI Taxonomy" id="2007308"/>
    <lineage>
        <taxon>Bacteria</taxon>
        <taxon>Pseudomonadati</taxon>
        <taxon>Bacteroidota</taxon>
        <taxon>Cytophagia</taxon>
        <taxon>Cytophagales</taxon>
        <taxon>Cyclobacteriaceae</taxon>
        <taxon>Algoriphagus</taxon>
    </lineage>
</organism>
<comment type="subcellular location">
    <subcellularLocation>
        <location evidence="1">Endomembrane system</location>
        <topology evidence="1">Multi-pass membrane protein</topology>
    </subcellularLocation>
</comment>
<dbReference type="Proteomes" id="UP000295438">
    <property type="component" value="Unassembled WGS sequence"/>
</dbReference>
<evidence type="ECO:0000256" key="6">
    <source>
        <dbReference type="ARBA" id="ARBA00023136"/>
    </source>
</evidence>
<keyword evidence="3 7" id="KW-1133">Transmembrane helix</keyword>
<keyword evidence="5" id="KW-0443">Lipid metabolism</keyword>
<comment type="caution">
    <text evidence="9">The sequence shown here is derived from an EMBL/GenBank/DDBJ whole genome shotgun (WGS) entry which is preliminary data.</text>
</comment>
<evidence type="ECO:0000256" key="1">
    <source>
        <dbReference type="ARBA" id="ARBA00004127"/>
    </source>
</evidence>
<sequence>MEQYIAFFEDLPALYKLAWVVACLGLVWTLELVIPLVRHQYDKIKHDGVNLVFLSMSMVINVLVGIATVGVFYWISTSKVGILQWVELPFWAELLIAVMALDFIAQYVAHYLLHRVAWMWKFHLVHHSDTKVDATTGTRHHPGDYFIRELFSIATVIVFGIPVAFYVFYRICTVFFTYITHANIELPRWIDRPLSFIFVTPNVHKFHHHFERPWTDTNFGNIFSIWDRLFGTFVYDDTKKIQYGVDVTDPLRDEDLRYQLGLPLNKSIKTDKDL</sequence>
<dbReference type="AlphaFoldDB" id="A0A4V3AR19"/>
<evidence type="ECO:0000256" key="2">
    <source>
        <dbReference type="ARBA" id="ARBA00022692"/>
    </source>
</evidence>
<reference evidence="9 10" key="1">
    <citation type="submission" date="2019-03" db="EMBL/GenBank/DDBJ databases">
        <title>Algoriphagus aquimaris sp. nov., isolated form marine sediment in Pohang, Korea.</title>
        <authorList>
            <person name="Kim J."/>
            <person name="Yoon S.-H."/>
            <person name="Lee S.-S."/>
        </authorList>
    </citation>
    <scope>NUCLEOTIDE SEQUENCE [LARGE SCALE GENOMIC DNA]</scope>
    <source>
        <strain evidence="9 10">F21</strain>
    </source>
</reference>
<evidence type="ECO:0000313" key="9">
    <source>
        <dbReference type="EMBL" id="TDK44937.1"/>
    </source>
</evidence>
<keyword evidence="6 7" id="KW-0472">Membrane</keyword>
<dbReference type="GO" id="GO:0006643">
    <property type="term" value="P:membrane lipid metabolic process"/>
    <property type="evidence" value="ECO:0007669"/>
    <property type="project" value="TreeGrafter"/>
</dbReference>
<dbReference type="InterPro" id="IPR006694">
    <property type="entry name" value="Fatty_acid_hydroxylase"/>
</dbReference>
<dbReference type="InterPro" id="IPR051689">
    <property type="entry name" value="Sterol_desaturase/TMEM195"/>
</dbReference>
<gene>
    <name evidence="9" type="ORF">E1898_10225</name>
</gene>
<evidence type="ECO:0000256" key="5">
    <source>
        <dbReference type="ARBA" id="ARBA00023098"/>
    </source>
</evidence>
<dbReference type="GO" id="GO:0005506">
    <property type="term" value="F:iron ion binding"/>
    <property type="evidence" value="ECO:0007669"/>
    <property type="project" value="InterPro"/>
</dbReference>
<proteinExistence type="predicted"/>
<accession>A0A4V3AR19</accession>
<dbReference type="RefSeq" id="WP_100629372.1">
    <property type="nucleotide sequence ID" value="NZ_SMUW01000033.1"/>
</dbReference>
<feature type="transmembrane region" description="Helical" evidence="7">
    <location>
        <begin position="17"/>
        <end position="37"/>
    </location>
</feature>
<evidence type="ECO:0000256" key="7">
    <source>
        <dbReference type="SAM" id="Phobius"/>
    </source>
</evidence>
<evidence type="ECO:0000256" key="3">
    <source>
        <dbReference type="ARBA" id="ARBA00022989"/>
    </source>
</evidence>
<feature type="domain" description="Fatty acid hydroxylase" evidence="8">
    <location>
        <begin position="95"/>
        <end position="232"/>
    </location>
</feature>
<dbReference type="Pfam" id="PF04116">
    <property type="entry name" value="FA_hydroxylase"/>
    <property type="match status" value="1"/>
</dbReference>
<feature type="transmembrane region" description="Helical" evidence="7">
    <location>
        <begin position="94"/>
        <end position="113"/>
    </location>
</feature>
<dbReference type="GO" id="GO:0008610">
    <property type="term" value="P:lipid biosynthetic process"/>
    <property type="evidence" value="ECO:0007669"/>
    <property type="project" value="InterPro"/>
</dbReference>
<dbReference type="PANTHER" id="PTHR21624">
    <property type="entry name" value="STEROL DESATURASE-RELATED PROTEIN"/>
    <property type="match status" value="1"/>
</dbReference>